<dbReference type="Pfam" id="PF14129">
    <property type="entry name" value="DUF4296"/>
    <property type="match status" value="1"/>
</dbReference>
<dbReference type="InterPro" id="IPR025381">
    <property type="entry name" value="DUF4296"/>
</dbReference>
<feature type="domain" description="DUF4296" evidence="1">
    <location>
        <begin position="14"/>
        <end position="99"/>
    </location>
</feature>
<organism evidence="2 3">
    <name type="scientific">Algivirga pacifica</name>
    <dbReference type="NCBI Taxonomy" id="1162670"/>
    <lineage>
        <taxon>Bacteria</taxon>
        <taxon>Pseudomonadati</taxon>
        <taxon>Bacteroidota</taxon>
        <taxon>Cytophagia</taxon>
        <taxon>Cytophagales</taxon>
        <taxon>Flammeovirgaceae</taxon>
        <taxon>Algivirga</taxon>
    </lineage>
</organism>
<gene>
    <name evidence="2" type="ORF">GCM10023331_16660</name>
</gene>
<keyword evidence="3" id="KW-1185">Reference proteome</keyword>
<dbReference type="EMBL" id="BAABJX010000024">
    <property type="protein sequence ID" value="GAA4832058.1"/>
    <property type="molecule type" value="Genomic_DNA"/>
</dbReference>
<comment type="caution">
    <text evidence="2">The sequence shown here is derived from an EMBL/GenBank/DDBJ whole genome shotgun (WGS) entry which is preliminary data.</text>
</comment>
<evidence type="ECO:0000313" key="2">
    <source>
        <dbReference type="EMBL" id="GAA4832058.1"/>
    </source>
</evidence>
<name>A0ABP9D6I8_9BACT</name>
<accession>A0ABP9D6I8</accession>
<evidence type="ECO:0000313" key="3">
    <source>
        <dbReference type="Proteomes" id="UP001500298"/>
    </source>
</evidence>
<sequence>MLSGCSSEQKPAPPAELISKEKMAAIITDMYMLEATVAARGVKKDQGVALYATLRDSLYQEHALDTAVYRQSYTYYLEDGESMKAIYEMVTDTLNQRKEKAEKSRVKMQ</sequence>
<dbReference type="Proteomes" id="UP001500298">
    <property type="component" value="Unassembled WGS sequence"/>
</dbReference>
<proteinExistence type="predicted"/>
<reference evidence="3" key="1">
    <citation type="journal article" date="2019" name="Int. J. Syst. Evol. Microbiol.">
        <title>The Global Catalogue of Microorganisms (GCM) 10K type strain sequencing project: providing services to taxonomists for standard genome sequencing and annotation.</title>
        <authorList>
            <consortium name="The Broad Institute Genomics Platform"/>
            <consortium name="The Broad Institute Genome Sequencing Center for Infectious Disease"/>
            <person name="Wu L."/>
            <person name="Ma J."/>
        </authorList>
    </citation>
    <scope>NUCLEOTIDE SEQUENCE [LARGE SCALE GENOMIC DNA]</scope>
    <source>
        <strain evidence="3">JCM 18326</strain>
    </source>
</reference>
<protein>
    <recommendedName>
        <fullName evidence="1">DUF4296 domain-containing protein</fullName>
    </recommendedName>
</protein>
<evidence type="ECO:0000259" key="1">
    <source>
        <dbReference type="Pfam" id="PF14129"/>
    </source>
</evidence>